<dbReference type="Gene3D" id="1.10.340.70">
    <property type="match status" value="1"/>
</dbReference>
<feature type="domain" description="Integrase zinc-binding" evidence="2">
    <location>
        <begin position="248"/>
        <end position="301"/>
    </location>
</feature>
<dbReference type="Proteomes" id="UP001172457">
    <property type="component" value="Chromosome 6"/>
</dbReference>
<dbReference type="PANTHER" id="PTHR45835">
    <property type="entry name" value="YALI0A06105P"/>
    <property type="match status" value="1"/>
</dbReference>
<evidence type="ECO:0000313" key="4">
    <source>
        <dbReference type="EMBL" id="KAJ9543938.1"/>
    </source>
</evidence>
<protein>
    <recommendedName>
        <fullName evidence="6">Integrase zinc-binding domain-containing protein</fullName>
    </recommendedName>
</protein>
<evidence type="ECO:0008006" key="6">
    <source>
        <dbReference type="Google" id="ProtNLM"/>
    </source>
</evidence>
<dbReference type="InterPro" id="IPR056924">
    <property type="entry name" value="SH3_Tf2-1"/>
</dbReference>
<evidence type="ECO:0000259" key="2">
    <source>
        <dbReference type="Pfam" id="PF17921"/>
    </source>
</evidence>
<dbReference type="InterPro" id="IPR036397">
    <property type="entry name" value="RNaseH_sf"/>
</dbReference>
<dbReference type="EMBL" id="JARYMX010000006">
    <property type="protein sequence ID" value="KAJ9543938.1"/>
    <property type="molecule type" value="Genomic_DNA"/>
</dbReference>
<feature type="region of interest" description="Disordered" evidence="1">
    <location>
        <begin position="209"/>
        <end position="228"/>
    </location>
</feature>
<accession>A0AA38T483</accession>
<gene>
    <name evidence="4" type="ORF">OSB04_023645</name>
</gene>
<dbReference type="AlphaFoldDB" id="A0AA38T483"/>
<proteinExistence type="predicted"/>
<dbReference type="SUPFAM" id="SSF53098">
    <property type="entry name" value="Ribonuclease H-like"/>
    <property type="match status" value="1"/>
</dbReference>
<dbReference type="Pfam" id="PF24626">
    <property type="entry name" value="SH3_Tf2-1"/>
    <property type="match status" value="1"/>
</dbReference>
<dbReference type="InterPro" id="IPR012337">
    <property type="entry name" value="RNaseH-like_sf"/>
</dbReference>
<sequence>MNGLHRLGMEKNAYEINVKFLKNLGAEWQQLAMNVQLSQHLGKIGLHNLFGMMIQHEETIPSLKKNKTDPLALLTLAQGGSNVLNAPVHYNQGPEGFTPMEMIADESNDEMKIVEGMSNFKNVEDSMVDINGIGFSKGISQGYNPQMRNGSGYDYHGSNMSGYHQHDGYQYNTNHQGGGIQMQGGNQFDRSEQYGVGFTNHSRRQLVQRQQDDDGNRNMVPEKTTVDPNGKDGWATTCFVWVPVLCEARQTLLDEAHKSKFSIHPDATKMYRDLKTDYWWPGMKRDIAKYVEKCLTCLRVKGEHQRPHGKLQPLEIPEWKWEHVTMDLVTRLPRTPRKHDAIWFHEELGTKMQFNTTFHLQMDGQSERTILNLENMLRACVLDFGGSLESHLPLVEFSYNNSFHASIGMPPYEMLYGRRCKTPICWGEVGQRELGSTEIMQKMTNSIQLIRDRLKTAQSRQKSYADNRWSDLEFNVGDKVLLKVSPWKEVILFRKRDKLCPRFIGPFEIVARVEKLRKCLVDESAHVPIDDIQVDERLNYAKKPIAILERKTKTLRNKEIEIVKVRWENRKGSEWTWEPEVEMRRNYPELFQA</sequence>
<dbReference type="PANTHER" id="PTHR45835:SF101">
    <property type="entry name" value="NUCLEOTIDYLTRANSFERASE, RIBONUCLEASE H"/>
    <property type="match status" value="1"/>
</dbReference>
<reference evidence="4" key="1">
    <citation type="submission" date="2023-03" db="EMBL/GenBank/DDBJ databases">
        <title>Chromosome-scale reference genome and RAD-based genetic map of yellow starthistle (Centaurea solstitialis) reveal putative structural variation and QTLs associated with invader traits.</title>
        <authorList>
            <person name="Reatini B."/>
            <person name="Cang F.A."/>
            <person name="Jiang Q."/>
            <person name="Mckibben M.T.W."/>
            <person name="Barker M.S."/>
            <person name="Rieseberg L.H."/>
            <person name="Dlugosch K.M."/>
        </authorList>
    </citation>
    <scope>NUCLEOTIDE SEQUENCE</scope>
    <source>
        <strain evidence="4">CAN-66</strain>
        <tissue evidence="4">Leaf</tissue>
    </source>
</reference>
<keyword evidence="5" id="KW-1185">Reference proteome</keyword>
<dbReference type="GO" id="GO:0003676">
    <property type="term" value="F:nucleic acid binding"/>
    <property type="evidence" value="ECO:0007669"/>
    <property type="project" value="InterPro"/>
</dbReference>
<evidence type="ECO:0000313" key="5">
    <source>
        <dbReference type="Proteomes" id="UP001172457"/>
    </source>
</evidence>
<dbReference type="Pfam" id="PF17921">
    <property type="entry name" value="Integrase_H2C2"/>
    <property type="match status" value="1"/>
</dbReference>
<evidence type="ECO:0000259" key="3">
    <source>
        <dbReference type="Pfam" id="PF24626"/>
    </source>
</evidence>
<dbReference type="InterPro" id="IPR041588">
    <property type="entry name" value="Integrase_H2C2"/>
</dbReference>
<dbReference type="Gene3D" id="3.30.420.10">
    <property type="entry name" value="Ribonuclease H-like superfamily/Ribonuclease H"/>
    <property type="match status" value="1"/>
</dbReference>
<comment type="caution">
    <text evidence="4">The sequence shown here is derived from an EMBL/GenBank/DDBJ whole genome shotgun (WGS) entry which is preliminary data.</text>
</comment>
<name>A0AA38T483_9ASTR</name>
<organism evidence="4 5">
    <name type="scientific">Centaurea solstitialis</name>
    <name type="common">yellow star-thistle</name>
    <dbReference type="NCBI Taxonomy" id="347529"/>
    <lineage>
        <taxon>Eukaryota</taxon>
        <taxon>Viridiplantae</taxon>
        <taxon>Streptophyta</taxon>
        <taxon>Embryophyta</taxon>
        <taxon>Tracheophyta</taxon>
        <taxon>Spermatophyta</taxon>
        <taxon>Magnoliopsida</taxon>
        <taxon>eudicotyledons</taxon>
        <taxon>Gunneridae</taxon>
        <taxon>Pentapetalae</taxon>
        <taxon>asterids</taxon>
        <taxon>campanulids</taxon>
        <taxon>Asterales</taxon>
        <taxon>Asteraceae</taxon>
        <taxon>Carduoideae</taxon>
        <taxon>Cardueae</taxon>
        <taxon>Centaureinae</taxon>
        <taxon>Centaurea</taxon>
    </lineage>
</organism>
<evidence type="ECO:0000256" key="1">
    <source>
        <dbReference type="SAM" id="MobiDB-lite"/>
    </source>
</evidence>
<feature type="domain" description="Tf2-1-like SH3-like" evidence="3">
    <location>
        <begin position="477"/>
        <end position="515"/>
    </location>
</feature>